<sequence>MACLGQKIDVDGFISPYMTLSTSGDVILKGALDRSNSLKKFYAPREKPPTPPTANSVPSKVVELCRLFDSQKISSKLKLSGSARAPKSAQLPGGEDEVVVYFTSLRGMQRTYEDCYTVRMIFRGLRVYVDERYVSIEQSQSNRCLKQRLE</sequence>
<evidence type="ECO:0000313" key="2">
    <source>
        <dbReference type="Proteomes" id="UP000594263"/>
    </source>
</evidence>
<dbReference type="AlphaFoldDB" id="A0A7N0UHJ5"/>
<keyword evidence="2" id="KW-1185">Reference proteome</keyword>
<evidence type="ECO:0000313" key="1">
    <source>
        <dbReference type="EnsemblPlants" id="Kaladp0068s0263.1.v1.1"/>
    </source>
</evidence>
<dbReference type="PANTHER" id="PTHR45669:SF17">
    <property type="entry name" value="GLUTAREDOXIN DOMAIN-CONTAINING PROTEIN"/>
    <property type="match status" value="1"/>
</dbReference>
<dbReference type="EnsemblPlants" id="Kaladp0068s0263.1.v1.1">
    <property type="protein sequence ID" value="Kaladp0068s0263.1.v1.1"/>
    <property type="gene ID" value="Kaladp0068s0263.v1.1"/>
</dbReference>
<accession>A0A7N0UHJ5</accession>
<dbReference type="Gramene" id="Kaladp0068s0263.1.v1.1">
    <property type="protein sequence ID" value="Kaladp0068s0263.1.v1.1"/>
    <property type="gene ID" value="Kaladp0068s0263.v1.1"/>
</dbReference>
<organism evidence="1 2">
    <name type="scientific">Kalanchoe fedtschenkoi</name>
    <name type="common">Lavender scallops</name>
    <name type="synonym">South American air plant</name>
    <dbReference type="NCBI Taxonomy" id="63787"/>
    <lineage>
        <taxon>Eukaryota</taxon>
        <taxon>Viridiplantae</taxon>
        <taxon>Streptophyta</taxon>
        <taxon>Embryophyta</taxon>
        <taxon>Tracheophyta</taxon>
        <taxon>Spermatophyta</taxon>
        <taxon>Magnoliopsida</taxon>
        <taxon>eudicotyledons</taxon>
        <taxon>Gunneridae</taxon>
        <taxon>Pentapetalae</taxon>
        <taxon>Saxifragales</taxon>
        <taxon>Crassulaceae</taxon>
        <taxon>Kalanchoe</taxon>
    </lineage>
</organism>
<name>A0A7N0UHJ5_KALFE</name>
<protein>
    <submittedName>
        <fullName evidence="1">Uncharacterized protein</fullName>
    </submittedName>
</protein>
<reference evidence="1" key="1">
    <citation type="submission" date="2021-01" db="UniProtKB">
        <authorList>
            <consortium name="EnsemblPlants"/>
        </authorList>
    </citation>
    <scope>IDENTIFICATION</scope>
</reference>
<dbReference type="PANTHER" id="PTHR45669">
    <property type="entry name" value="GLUTAREDOXIN DOMAIN-CONTAINING CYSTEINE-RICH PROTEIN CG12206-RELATED"/>
    <property type="match status" value="1"/>
</dbReference>
<dbReference type="Proteomes" id="UP000594263">
    <property type="component" value="Unplaced"/>
</dbReference>
<proteinExistence type="predicted"/>